<keyword evidence="5 7" id="KW-0503">Monooxygenase</keyword>
<dbReference type="GO" id="GO:0016705">
    <property type="term" value="F:oxidoreductase activity, acting on paired donors, with incorporation or reduction of molecular oxygen"/>
    <property type="evidence" value="ECO:0007669"/>
    <property type="project" value="InterPro"/>
</dbReference>
<dbReference type="OrthoDB" id="2789670at2759"/>
<accession>A0A3D8RAN3</accession>
<protein>
    <submittedName>
        <fullName evidence="8">Uncharacterized protein</fullName>
    </submittedName>
</protein>
<dbReference type="PROSITE" id="PS00086">
    <property type="entry name" value="CYTOCHROME_P450"/>
    <property type="match status" value="1"/>
</dbReference>
<proteinExistence type="inferred from homology"/>
<dbReference type="Proteomes" id="UP000256645">
    <property type="component" value="Unassembled WGS sequence"/>
</dbReference>
<keyword evidence="6 7" id="KW-0349">Heme</keyword>
<evidence type="ECO:0000256" key="5">
    <source>
        <dbReference type="ARBA" id="ARBA00023033"/>
    </source>
</evidence>
<dbReference type="AlphaFoldDB" id="A0A3D8RAN3"/>
<dbReference type="GO" id="GO:0004497">
    <property type="term" value="F:monooxygenase activity"/>
    <property type="evidence" value="ECO:0007669"/>
    <property type="project" value="UniProtKB-KW"/>
</dbReference>
<comment type="cofactor">
    <cofactor evidence="1 6">
        <name>heme</name>
        <dbReference type="ChEBI" id="CHEBI:30413"/>
    </cofactor>
</comment>
<sequence length="350" mass="40508">MAKSYTVLATSHAQKFVKEIASNIEASKSSIEFDVVHTLKMYPFFVVADIIFGDLSSSQRQELRDLAPWREDLFREGIKGGTNRTGLAKWLRTDAYRMLVTYKMKWRQFIEDAYKQSVAHGKHGAIEQLWREAQKGVYLNFEECMQTLDEALYANLDVTTSAVSWCHILLAQHREFQAELREEILRHRLLPVEEWAEYINRSDTLLAFSVLESSRLRPILTFSNPESALEDKLVGKIIIPRNVDVIIDTFAINVDNPFWVNGTKFDPHRFEDLQPRQYRYHFWRFGFGPRQCLGKHVADRMIRALVAELLSTFDISLVPVSPENDFALQHESWVGLPEVAIKCVPIAPQF</sequence>
<comment type="similarity">
    <text evidence="7">Belongs to the cytochrome P450 family.</text>
</comment>
<dbReference type="InterPro" id="IPR002401">
    <property type="entry name" value="Cyt_P450_E_grp-I"/>
</dbReference>
<evidence type="ECO:0000313" key="8">
    <source>
        <dbReference type="EMBL" id="RDW70941.1"/>
    </source>
</evidence>
<evidence type="ECO:0000256" key="6">
    <source>
        <dbReference type="PIRSR" id="PIRSR602401-1"/>
    </source>
</evidence>
<dbReference type="GO" id="GO:0005506">
    <property type="term" value="F:iron ion binding"/>
    <property type="evidence" value="ECO:0007669"/>
    <property type="project" value="InterPro"/>
</dbReference>
<dbReference type="STRING" id="1849047.A0A3D8RAN3"/>
<dbReference type="Gene3D" id="1.10.630.10">
    <property type="entry name" value="Cytochrome P450"/>
    <property type="match status" value="1"/>
</dbReference>
<evidence type="ECO:0000313" key="9">
    <source>
        <dbReference type="Proteomes" id="UP000256645"/>
    </source>
</evidence>
<dbReference type="PANTHER" id="PTHR24303">
    <property type="entry name" value="HEME-BINDING MONOOXYGENASE FAMILY"/>
    <property type="match status" value="1"/>
</dbReference>
<name>A0A3D8RAN3_9HELO</name>
<evidence type="ECO:0000256" key="2">
    <source>
        <dbReference type="ARBA" id="ARBA00022723"/>
    </source>
</evidence>
<organism evidence="8 9">
    <name type="scientific">Coleophoma cylindrospora</name>
    <dbReference type="NCBI Taxonomy" id="1849047"/>
    <lineage>
        <taxon>Eukaryota</taxon>
        <taxon>Fungi</taxon>
        <taxon>Dikarya</taxon>
        <taxon>Ascomycota</taxon>
        <taxon>Pezizomycotina</taxon>
        <taxon>Leotiomycetes</taxon>
        <taxon>Helotiales</taxon>
        <taxon>Dermateaceae</taxon>
        <taxon>Coleophoma</taxon>
    </lineage>
</organism>
<keyword evidence="9" id="KW-1185">Reference proteome</keyword>
<dbReference type="InterPro" id="IPR001128">
    <property type="entry name" value="Cyt_P450"/>
</dbReference>
<evidence type="ECO:0000256" key="7">
    <source>
        <dbReference type="RuleBase" id="RU000461"/>
    </source>
</evidence>
<gene>
    <name evidence="8" type="ORF">BP6252_07504</name>
</gene>
<feature type="binding site" description="axial binding residue" evidence="6">
    <location>
        <position position="292"/>
    </location>
    <ligand>
        <name>heme</name>
        <dbReference type="ChEBI" id="CHEBI:30413"/>
    </ligand>
    <ligandPart>
        <name>Fe</name>
        <dbReference type="ChEBI" id="CHEBI:18248"/>
    </ligandPart>
</feature>
<dbReference type="PRINTS" id="PR00463">
    <property type="entry name" value="EP450I"/>
</dbReference>
<dbReference type="Pfam" id="PF00067">
    <property type="entry name" value="p450"/>
    <property type="match status" value="1"/>
</dbReference>
<dbReference type="GO" id="GO:0020037">
    <property type="term" value="F:heme binding"/>
    <property type="evidence" value="ECO:0007669"/>
    <property type="project" value="InterPro"/>
</dbReference>
<evidence type="ECO:0000256" key="3">
    <source>
        <dbReference type="ARBA" id="ARBA00023002"/>
    </source>
</evidence>
<dbReference type="PANTHER" id="PTHR24303:SF31">
    <property type="entry name" value="CYTOCHROME P450 307A1-RELATED"/>
    <property type="match status" value="1"/>
</dbReference>
<dbReference type="InterPro" id="IPR017972">
    <property type="entry name" value="Cyt_P450_CS"/>
</dbReference>
<keyword evidence="3 7" id="KW-0560">Oxidoreductase</keyword>
<reference evidence="8 9" key="1">
    <citation type="journal article" date="2018" name="IMA Fungus">
        <title>IMA Genome-F 9: Draft genome sequence of Annulohypoxylon stygium, Aspergillus mulundensis, Berkeleyomyces basicola (syn. Thielaviopsis basicola), Ceratocystis smalleyi, two Cercospora beticola strains, Coleophoma cylindrospora, Fusarium fracticaudum, Phialophora cf. hyalina, and Morchella septimelata.</title>
        <authorList>
            <person name="Wingfield B.D."/>
            <person name="Bills G.F."/>
            <person name="Dong Y."/>
            <person name="Huang W."/>
            <person name="Nel W.J."/>
            <person name="Swalarsk-Parry B.S."/>
            <person name="Vaghefi N."/>
            <person name="Wilken P.M."/>
            <person name="An Z."/>
            <person name="de Beer Z.W."/>
            <person name="De Vos L."/>
            <person name="Chen L."/>
            <person name="Duong T.A."/>
            <person name="Gao Y."/>
            <person name="Hammerbacher A."/>
            <person name="Kikkert J.R."/>
            <person name="Li Y."/>
            <person name="Li H."/>
            <person name="Li K."/>
            <person name="Li Q."/>
            <person name="Liu X."/>
            <person name="Ma X."/>
            <person name="Naidoo K."/>
            <person name="Pethybridge S.J."/>
            <person name="Sun J."/>
            <person name="Steenkamp E.T."/>
            <person name="van der Nest M.A."/>
            <person name="van Wyk S."/>
            <person name="Wingfield M.J."/>
            <person name="Xiong C."/>
            <person name="Yue Q."/>
            <person name="Zhang X."/>
        </authorList>
    </citation>
    <scope>NUCLEOTIDE SEQUENCE [LARGE SCALE GENOMIC DNA]</scope>
    <source>
        <strain evidence="8 9">BP6252</strain>
    </source>
</reference>
<dbReference type="InterPro" id="IPR036396">
    <property type="entry name" value="Cyt_P450_sf"/>
</dbReference>
<dbReference type="SUPFAM" id="SSF48264">
    <property type="entry name" value="Cytochrome P450"/>
    <property type="match status" value="1"/>
</dbReference>
<dbReference type="EMBL" id="PDLM01000008">
    <property type="protein sequence ID" value="RDW70941.1"/>
    <property type="molecule type" value="Genomic_DNA"/>
</dbReference>
<evidence type="ECO:0000256" key="4">
    <source>
        <dbReference type="ARBA" id="ARBA00023004"/>
    </source>
</evidence>
<keyword evidence="4 6" id="KW-0408">Iron</keyword>
<comment type="caution">
    <text evidence="8">The sequence shown here is derived from an EMBL/GenBank/DDBJ whole genome shotgun (WGS) entry which is preliminary data.</text>
</comment>
<keyword evidence="2 6" id="KW-0479">Metal-binding</keyword>
<evidence type="ECO:0000256" key="1">
    <source>
        <dbReference type="ARBA" id="ARBA00001971"/>
    </source>
</evidence>